<keyword evidence="2" id="KW-0732">Signal</keyword>
<comment type="caution">
    <text evidence="3">The sequence shown here is derived from an EMBL/GenBank/DDBJ whole genome shotgun (WGS) entry which is preliminary data.</text>
</comment>
<reference evidence="3 4" key="1">
    <citation type="submission" date="2019-08" db="EMBL/GenBank/DDBJ databases">
        <title>Bradymonadales sp. TMQ2.</title>
        <authorList>
            <person name="Liang Q."/>
        </authorList>
    </citation>
    <scope>NUCLEOTIDE SEQUENCE [LARGE SCALE GENOMIC DNA]</scope>
    <source>
        <strain evidence="3 4">TMQ2</strain>
    </source>
</reference>
<evidence type="ECO:0000256" key="2">
    <source>
        <dbReference type="SAM" id="SignalP"/>
    </source>
</evidence>
<dbReference type="RefSeq" id="WP_146975577.1">
    <property type="nucleotide sequence ID" value="NZ_VOSL01000059.1"/>
</dbReference>
<gene>
    <name evidence="3" type="ORF">FRC96_14985</name>
</gene>
<dbReference type="Proteomes" id="UP000321046">
    <property type="component" value="Unassembled WGS sequence"/>
</dbReference>
<name>A0A5C6WWL3_9DELT</name>
<accession>A0A5C6WWL3</accession>
<dbReference type="EMBL" id="VOSL01000059">
    <property type="protein sequence ID" value="TXD33777.1"/>
    <property type="molecule type" value="Genomic_DNA"/>
</dbReference>
<dbReference type="AlphaFoldDB" id="A0A5C6WWL3"/>
<evidence type="ECO:0000256" key="1">
    <source>
        <dbReference type="SAM" id="MobiDB-lite"/>
    </source>
</evidence>
<protein>
    <submittedName>
        <fullName evidence="3">Uncharacterized protein</fullName>
    </submittedName>
</protein>
<feature type="compositionally biased region" description="Low complexity" evidence="1">
    <location>
        <begin position="36"/>
        <end position="50"/>
    </location>
</feature>
<feature type="signal peptide" evidence="2">
    <location>
        <begin position="1"/>
        <end position="17"/>
    </location>
</feature>
<dbReference type="OrthoDB" id="5493976at2"/>
<evidence type="ECO:0000313" key="3">
    <source>
        <dbReference type="EMBL" id="TXD33777.1"/>
    </source>
</evidence>
<sequence length="462" mass="49804">MMRWKTVKMAWVMVALAAMVGCSGEPEGPATRDDAGVAVDAGAGDANVARDAGEDASDAGGPGGGDAGDADEGEDAGGGGDAADSGEDAQLWEGQGGYEVRGPQEAGARVVLEVGSAAVGFGEKPGGGPALLWDFGDEVYVRGEAEGFNAGLAHGEEVEDSPLYGKESPRARPVYQREGEGLRYPGGPAHYLGPAGGGPEDRKSGAYFMGVAATGGKTSEPAPFRDGRYYYASRVRYPQGQNDNSLKTMRGSQRDSQQEGWGGSAAGNIAKNQWQYSEGGTLVFPPPMENGYRVPVWSSRPEGDVTRWHLEEMFIDPTGDTEPGMIFNEWQYWFADTGRQIWLPAMNLGPDEEELGRYTPNTHWDSTRGFYHQVGPEPAGYNQPDYMFGEVYVDGSWRRVVLTDGPDYLESARVELQRIVSWSDERIEVVLNPGSLLEGEGPLYVHWIDNDNVARLAGVWAR</sequence>
<feature type="region of interest" description="Disordered" evidence="1">
    <location>
        <begin position="241"/>
        <end position="266"/>
    </location>
</feature>
<feature type="chain" id="PRO_5022975130" evidence="2">
    <location>
        <begin position="18"/>
        <end position="462"/>
    </location>
</feature>
<proteinExistence type="predicted"/>
<organism evidence="3 4">
    <name type="scientific">Lujinxingia vulgaris</name>
    <dbReference type="NCBI Taxonomy" id="2600176"/>
    <lineage>
        <taxon>Bacteria</taxon>
        <taxon>Deltaproteobacteria</taxon>
        <taxon>Bradymonadales</taxon>
        <taxon>Lujinxingiaceae</taxon>
        <taxon>Lujinxingia</taxon>
    </lineage>
</organism>
<dbReference type="PROSITE" id="PS51257">
    <property type="entry name" value="PROKAR_LIPOPROTEIN"/>
    <property type="match status" value="1"/>
</dbReference>
<evidence type="ECO:0000313" key="4">
    <source>
        <dbReference type="Proteomes" id="UP000321046"/>
    </source>
</evidence>
<feature type="region of interest" description="Disordered" evidence="1">
    <location>
        <begin position="26"/>
        <end position="88"/>
    </location>
</feature>
<feature type="compositionally biased region" description="Polar residues" evidence="1">
    <location>
        <begin position="241"/>
        <end position="251"/>
    </location>
</feature>